<keyword evidence="3" id="KW-1185">Reference proteome</keyword>
<keyword evidence="1" id="KW-0812">Transmembrane</keyword>
<name>A0A4R3KT90_9SPHI</name>
<feature type="transmembrane region" description="Helical" evidence="1">
    <location>
        <begin position="88"/>
        <end position="112"/>
    </location>
</feature>
<reference evidence="2 3" key="1">
    <citation type="submission" date="2019-03" db="EMBL/GenBank/DDBJ databases">
        <title>Genomic Encyclopedia of Type Strains, Phase IV (KMG-IV): sequencing the most valuable type-strain genomes for metagenomic binning, comparative biology and taxonomic classification.</title>
        <authorList>
            <person name="Goeker M."/>
        </authorList>
    </citation>
    <scope>NUCLEOTIDE SEQUENCE [LARGE SCALE GENOMIC DNA]</scope>
    <source>
        <strain evidence="2 3">DSM 21100</strain>
    </source>
</reference>
<keyword evidence="1" id="KW-1133">Transmembrane helix</keyword>
<dbReference type="EMBL" id="SMAD01000003">
    <property type="protein sequence ID" value="TCS88150.1"/>
    <property type="molecule type" value="Genomic_DNA"/>
</dbReference>
<dbReference type="RefSeq" id="WP_132128387.1">
    <property type="nucleotide sequence ID" value="NZ_CP042432.1"/>
</dbReference>
<dbReference type="Proteomes" id="UP000295807">
    <property type="component" value="Unassembled WGS sequence"/>
</dbReference>
<keyword evidence="1" id="KW-0472">Membrane</keyword>
<feature type="transmembrane region" description="Helical" evidence="1">
    <location>
        <begin position="51"/>
        <end position="76"/>
    </location>
</feature>
<gene>
    <name evidence="2" type="ORF">EDD80_10311</name>
</gene>
<dbReference type="InterPro" id="IPR024294">
    <property type="entry name" value="DUF3810"/>
</dbReference>
<dbReference type="OrthoDB" id="1048788at2"/>
<sequence length="361" mass="41691">MKKNVRRKALTAFVLLLVILAISWLNTKQDWIEAIYALKIYPPLGNALRALFGWIPFSLGDILYLQVVVFLVIYLVRLFRRLFTRKLRAALCSFLQLLIVLEVTAIIFYVFWGMNYFRHSTAERLQLDRKNYGLEELVPAAGYLIEKANHNRALISREELEETGNREVYRMAEQACLELGKINPAFFIRNPKVKPALFTPLINFMGVAGYFNPFTGEAQVNYAMPTHIKPFVACHEIAHQAGFGPEDAASFAGFLAGTHSESPLLQYSVYYAAMKDVLREISRTDRKAYADLYARISPEIRKDLDTEYRYWAYYRGPVDAISDFLYDHFLKANNQPKGLRTYNEMISLLIAYYQQQGILRD</sequence>
<evidence type="ECO:0000313" key="2">
    <source>
        <dbReference type="EMBL" id="TCS88150.1"/>
    </source>
</evidence>
<accession>A0A4R3KT90</accession>
<dbReference type="AlphaFoldDB" id="A0A4R3KT90"/>
<dbReference type="Pfam" id="PF12725">
    <property type="entry name" value="DUF3810"/>
    <property type="match status" value="1"/>
</dbReference>
<proteinExistence type="predicted"/>
<organism evidence="2 3">
    <name type="scientific">Anseongella ginsenosidimutans</name>
    <dbReference type="NCBI Taxonomy" id="496056"/>
    <lineage>
        <taxon>Bacteria</taxon>
        <taxon>Pseudomonadati</taxon>
        <taxon>Bacteroidota</taxon>
        <taxon>Sphingobacteriia</taxon>
        <taxon>Sphingobacteriales</taxon>
        <taxon>Sphingobacteriaceae</taxon>
        <taxon>Anseongella</taxon>
    </lineage>
</organism>
<evidence type="ECO:0000313" key="3">
    <source>
        <dbReference type="Proteomes" id="UP000295807"/>
    </source>
</evidence>
<comment type="caution">
    <text evidence="2">The sequence shown here is derived from an EMBL/GenBank/DDBJ whole genome shotgun (WGS) entry which is preliminary data.</text>
</comment>
<evidence type="ECO:0000256" key="1">
    <source>
        <dbReference type="SAM" id="Phobius"/>
    </source>
</evidence>
<protein>
    <submittedName>
        <fullName evidence="2">Uncharacterized protein DUF3810</fullName>
    </submittedName>
</protein>